<dbReference type="GO" id="GO:0008270">
    <property type="term" value="F:zinc ion binding"/>
    <property type="evidence" value="ECO:0007669"/>
    <property type="project" value="InterPro"/>
</dbReference>
<sequence>MIKGLHQVSQQVSRESSIVLDNQKSMNSPVEGPSPTTLASFWNGLRAEEPRHLDWPLVPPKASFGARSQQMRKRRSCDRCYNYKYKCAFKSSAGTCTQCERSRVVCTTLRSRLRPGRKPAPGQVGPNGSVHVWDIGHLSGVDDNSQRAQDTQSPALDSNTELGNRSNEFPRHGSDNNRQIIELSTAAQSPPKLSIALEVCSSASLERLFLLQISNVSCFYAANDIFMIGPTFAPSFHTALRYTRDCSSISLEGAYRAMSTALIWARHLAVSWDRVDISGSVLSLRELRTANICGILEALAVTTLGQTLAAFDVITACSGRSAMILRHSLTLIKPWYPALASTSEFDSITITPIFWDTVHCLLRRELPVVKYIARREAHVVDRMAGLCTGLLPILYDLCVTHNELSQTANRSEEKIVTLQRITERLSSWVPPLPLDHICHFSYLEMAAMRAQARMYRSAALLVIHRIIHPIGSEDGIAKLYADSILLTLSTYIALAGPGRKLQHVVFPVFVAMLETRNASQEIWKSLSLLSITPMCMNKLSAFVEFNWEKRHSGFTGSIFDLIGSDPGFVIVP</sequence>
<dbReference type="InterPro" id="IPR001138">
    <property type="entry name" value="Zn2Cys6_DnaBD"/>
</dbReference>
<feature type="region of interest" description="Disordered" evidence="5">
    <location>
        <begin position="1"/>
        <end position="34"/>
    </location>
</feature>
<protein>
    <recommendedName>
        <fullName evidence="8">Zn(2)-C6 fungal-type domain-containing protein</fullName>
    </recommendedName>
</protein>
<dbReference type="HOGENOM" id="CLU_036113_1_0_1"/>
<reference evidence="6 7" key="1">
    <citation type="submission" date="2015-01" db="EMBL/GenBank/DDBJ databases">
        <title>The Genome Sequence of Rhinocladiella mackenzie CBS 650.93.</title>
        <authorList>
            <consortium name="The Broad Institute Genomics Platform"/>
            <person name="Cuomo C."/>
            <person name="de Hoog S."/>
            <person name="Gorbushina A."/>
            <person name="Stielow B."/>
            <person name="Teixiera M."/>
            <person name="Abouelleil A."/>
            <person name="Chapman S.B."/>
            <person name="Priest M."/>
            <person name="Young S.K."/>
            <person name="Wortman J."/>
            <person name="Nusbaum C."/>
            <person name="Birren B."/>
        </authorList>
    </citation>
    <scope>NUCLEOTIDE SEQUENCE [LARGE SCALE GENOMIC DNA]</scope>
    <source>
        <strain evidence="6 7">CBS 650.93</strain>
    </source>
</reference>
<proteinExistence type="predicted"/>
<keyword evidence="2" id="KW-0238">DNA-binding</keyword>
<dbReference type="InterPro" id="IPR036864">
    <property type="entry name" value="Zn2-C6_fun-type_DNA-bd_sf"/>
</dbReference>
<dbReference type="GO" id="GO:0003677">
    <property type="term" value="F:DNA binding"/>
    <property type="evidence" value="ECO:0007669"/>
    <property type="project" value="UniProtKB-KW"/>
</dbReference>
<evidence type="ECO:0000313" key="6">
    <source>
        <dbReference type="EMBL" id="KIX02551.1"/>
    </source>
</evidence>
<organism evidence="6 7">
    <name type="scientific">Rhinocladiella mackenziei CBS 650.93</name>
    <dbReference type="NCBI Taxonomy" id="1442369"/>
    <lineage>
        <taxon>Eukaryota</taxon>
        <taxon>Fungi</taxon>
        <taxon>Dikarya</taxon>
        <taxon>Ascomycota</taxon>
        <taxon>Pezizomycotina</taxon>
        <taxon>Eurotiomycetes</taxon>
        <taxon>Chaetothyriomycetidae</taxon>
        <taxon>Chaetothyriales</taxon>
        <taxon>Herpotrichiellaceae</taxon>
        <taxon>Rhinocladiella</taxon>
    </lineage>
</organism>
<dbReference type="GO" id="GO:0000981">
    <property type="term" value="F:DNA-binding transcription factor activity, RNA polymerase II-specific"/>
    <property type="evidence" value="ECO:0007669"/>
    <property type="project" value="InterPro"/>
</dbReference>
<dbReference type="OrthoDB" id="4137815at2759"/>
<dbReference type="CDD" id="cd00067">
    <property type="entry name" value="GAL4"/>
    <property type="match status" value="1"/>
</dbReference>
<gene>
    <name evidence="6" type="ORF">Z518_08492</name>
</gene>
<dbReference type="VEuPathDB" id="FungiDB:Z518_08492"/>
<evidence type="ECO:0008006" key="8">
    <source>
        <dbReference type="Google" id="ProtNLM"/>
    </source>
</evidence>
<keyword evidence="3" id="KW-0804">Transcription</keyword>
<keyword evidence="7" id="KW-1185">Reference proteome</keyword>
<evidence type="ECO:0000256" key="4">
    <source>
        <dbReference type="ARBA" id="ARBA00023242"/>
    </source>
</evidence>
<feature type="compositionally biased region" description="Polar residues" evidence="5">
    <location>
        <begin position="142"/>
        <end position="167"/>
    </location>
</feature>
<dbReference type="Proteomes" id="UP000053617">
    <property type="component" value="Unassembled WGS sequence"/>
</dbReference>
<dbReference type="GeneID" id="25296563"/>
<evidence type="ECO:0000256" key="5">
    <source>
        <dbReference type="SAM" id="MobiDB-lite"/>
    </source>
</evidence>
<dbReference type="EMBL" id="KN847480">
    <property type="protein sequence ID" value="KIX02551.1"/>
    <property type="molecule type" value="Genomic_DNA"/>
</dbReference>
<evidence type="ECO:0000313" key="7">
    <source>
        <dbReference type="Proteomes" id="UP000053617"/>
    </source>
</evidence>
<dbReference type="AlphaFoldDB" id="A0A0D2IGZ0"/>
<accession>A0A0D2IGZ0</accession>
<dbReference type="SUPFAM" id="SSF57701">
    <property type="entry name" value="Zn2/Cys6 DNA-binding domain"/>
    <property type="match status" value="1"/>
</dbReference>
<evidence type="ECO:0000256" key="1">
    <source>
        <dbReference type="ARBA" id="ARBA00023015"/>
    </source>
</evidence>
<keyword evidence="4" id="KW-0539">Nucleus</keyword>
<evidence type="ECO:0000256" key="2">
    <source>
        <dbReference type="ARBA" id="ARBA00023125"/>
    </source>
</evidence>
<evidence type="ECO:0000256" key="3">
    <source>
        <dbReference type="ARBA" id="ARBA00023163"/>
    </source>
</evidence>
<keyword evidence="1" id="KW-0805">Transcription regulation</keyword>
<feature type="region of interest" description="Disordered" evidence="5">
    <location>
        <begin position="141"/>
        <end position="175"/>
    </location>
</feature>
<name>A0A0D2IGZ0_9EURO</name>
<feature type="compositionally biased region" description="Polar residues" evidence="5">
    <location>
        <begin position="7"/>
        <end position="34"/>
    </location>
</feature>
<dbReference type="RefSeq" id="XP_013269687.1">
    <property type="nucleotide sequence ID" value="XM_013414233.1"/>
</dbReference>